<evidence type="ECO:0000259" key="6">
    <source>
        <dbReference type="PROSITE" id="PS50835"/>
    </source>
</evidence>
<dbReference type="Proteomes" id="UP000570016">
    <property type="component" value="Unassembled WGS sequence"/>
</dbReference>
<evidence type="ECO:0000256" key="5">
    <source>
        <dbReference type="SAM" id="Phobius"/>
    </source>
</evidence>
<dbReference type="GO" id="GO:0005886">
    <property type="term" value="C:plasma membrane"/>
    <property type="evidence" value="ECO:0007669"/>
    <property type="project" value="TreeGrafter"/>
</dbReference>
<keyword evidence="8" id="KW-1185">Reference proteome</keyword>
<evidence type="ECO:0000256" key="3">
    <source>
        <dbReference type="ARBA" id="ARBA00023136"/>
    </source>
</evidence>
<comment type="caution">
    <text evidence="7">The sequence shown here is derived from an EMBL/GenBank/DDBJ whole genome shotgun (WGS) entry which is preliminary data.</text>
</comment>
<feature type="non-terminal residue" evidence="7">
    <location>
        <position position="1"/>
    </location>
</feature>
<feature type="domain" description="Ig-like" evidence="6">
    <location>
        <begin position="228"/>
        <end position="330"/>
    </location>
</feature>
<dbReference type="Gene3D" id="2.60.40.10">
    <property type="entry name" value="Immunoglobulins"/>
    <property type="match status" value="3"/>
</dbReference>
<proteinExistence type="predicted"/>
<feature type="compositionally biased region" description="Basic and acidic residues" evidence="4">
    <location>
        <begin position="472"/>
        <end position="485"/>
    </location>
</feature>
<dbReference type="AlphaFoldDB" id="A0A7K6S7I5"/>
<keyword evidence="5" id="KW-1133">Transmembrane helix</keyword>
<feature type="transmembrane region" description="Helical" evidence="5">
    <location>
        <begin position="410"/>
        <end position="431"/>
    </location>
</feature>
<evidence type="ECO:0000256" key="1">
    <source>
        <dbReference type="ARBA" id="ARBA00004370"/>
    </source>
</evidence>
<dbReference type="GO" id="GO:0004888">
    <property type="term" value="F:transmembrane signaling receptor activity"/>
    <property type="evidence" value="ECO:0007669"/>
    <property type="project" value="TreeGrafter"/>
</dbReference>
<evidence type="ECO:0000313" key="8">
    <source>
        <dbReference type="Proteomes" id="UP000570016"/>
    </source>
</evidence>
<dbReference type="CDD" id="cd05716">
    <property type="entry name" value="IgV_pIgR_like"/>
    <property type="match status" value="3"/>
</dbReference>
<feature type="region of interest" description="Disordered" evidence="4">
    <location>
        <begin position="465"/>
        <end position="485"/>
    </location>
</feature>
<dbReference type="Pfam" id="PF07686">
    <property type="entry name" value="V-set"/>
    <property type="match status" value="3"/>
</dbReference>
<sequence length="485" mass="52517">PASSTLYGPRFLTGGVGGSVTHQCFYSITPANKHDRKYWCKRAESGVCYTIISTTGYTSKDYAGRVSLKDTPQNGTFTVTMTELKKSDAGTYQCGIGTTNTDLYVSLNLTVLADAVALELAELIRGELHGSVTVLCPPRNIQGGERRFWCKLGRTSCTLIADSNGYVGKSYQGRIFITPQESSGAFKILINDLKKEDSGLYKCGMGRLSSGDSSRVVALQVTAASTLPKRPKFLSGTVGGSLTIRCHYDPKGNYEKKYLCRWKEGSCSLLVDAGGFVHESYKGRIQVASSNQENGTYTVVMSHLREEDAGWYWCGAKNGHTEHTSSVKLRIQNETCSSQHPETSTLVKPTLSSSLAAYSTPTWRSITGLTYAVGTVTESTSTLLPTAPPSTFITSPGEIYHESSSGESSLLLVVLPALILLISITIAILALTKIKLRKQMGEERSTVGNVEAVMIRTGVNPVKEQTMEETLSPEKVHECGTESGK</sequence>
<evidence type="ECO:0000313" key="7">
    <source>
        <dbReference type="EMBL" id="NWW93619.1"/>
    </source>
</evidence>
<dbReference type="SMART" id="SM00409">
    <property type="entry name" value="IG"/>
    <property type="match status" value="3"/>
</dbReference>
<feature type="domain" description="Ig-like" evidence="6">
    <location>
        <begin position="1"/>
        <end position="110"/>
    </location>
</feature>
<dbReference type="PROSITE" id="PS50835">
    <property type="entry name" value="IG_LIKE"/>
    <property type="match status" value="2"/>
</dbReference>
<dbReference type="PANTHER" id="PTHR11860:SF49">
    <property type="entry name" value="HIGH AFFINITY IMMUNOGLOBULIN ALPHA AND IMMUNOGLOBULIN MU FC RECEPTOR"/>
    <property type="match status" value="1"/>
</dbReference>
<dbReference type="InterPro" id="IPR013783">
    <property type="entry name" value="Ig-like_fold"/>
</dbReference>
<accession>A0A7K6S7I5</accession>
<feature type="non-terminal residue" evidence="7">
    <location>
        <position position="485"/>
    </location>
</feature>
<comment type="subcellular location">
    <subcellularLocation>
        <location evidence="1">Membrane</location>
    </subcellularLocation>
</comment>
<keyword evidence="2 5" id="KW-0812">Transmembrane</keyword>
<name>A0A7K6S7I5_9AVES</name>
<dbReference type="OrthoDB" id="8442846at2759"/>
<evidence type="ECO:0000256" key="4">
    <source>
        <dbReference type="SAM" id="MobiDB-lite"/>
    </source>
</evidence>
<dbReference type="SUPFAM" id="SSF48726">
    <property type="entry name" value="Immunoglobulin"/>
    <property type="match status" value="3"/>
</dbReference>
<gene>
    <name evidence="7" type="primary">Pigr_1</name>
    <name evidence="7" type="ORF">RHYJUB_R15055</name>
</gene>
<dbReference type="InterPro" id="IPR036179">
    <property type="entry name" value="Ig-like_dom_sf"/>
</dbReference>
<organism evidence="7 8">
    <name type="scientific">Rhynochetos jubatus</name>
    <name type="common">kagu</name>
    <dbReference type="NCBI Taxonomy" id="54386"/>
    <lineage>
        <taxon>Eukaryota</taxon>
        <taxon>Metazoa</taxon>
        <taxon>Chordata</taxon>
        <taxon>Craniata</taxon>
        <taxon>Vertebrata</taxon>
        <taxon>Euteleostomi</taxon>
        <taxon>Archelosauria</taxon>
        <taxon>Archosauria</taxon>
        <taxon>Dinosauria</taxon>
        <taxon>Saurischia</taxon>
        <taxon>Theropoda</taxon>
        <taxon>Coelurosauria</taxon>
        <taxon>Aves</taxon>
        <taxon>Neognathae</taxon>
        <taxon>Neoaves</taxon>
        <taxon>Phaethontimorphae</taxon>
        <taxon>Eurypygiformes</taxon>
        <taxon>Rhynochetidae</taxon>
        <taxon>Rhynochetos</taxon>
    </lineage>
</organism>
<reference evidence="7 8" key="1">
    <citation type="submission" date="2019-09" db="EMBL/GenBank/DDBJ databases">
        <title>Bird 10,000 Genomes (B10K) Project - Family phase.</title>
        <authorList>
            <person name="Zhang G."/>
        </authorList>
    </citation>
    <scope>NUCLEOTIDE SEQUENCE [LARGE SCALE GENOMIC DNA]</scope>
    <source>
        <strain evidence="7">B10K-DU-029-58</strain>
        <tissue evidence="7">Muscle</tissue>
    </source>
</reference>
<protein>
    <submittedName>
        <fullName evidence="7">PIGR protein</fullName>
    </submittedName>
</protein>
<dbReference type="InterPro" id="IPR013106">
    <property type="entry name" value="Ig_V-set"/>
</dbReference>
<dbReference type="EMBL" id="VZRY01004930">
    <property type="protein sequence ID" value="NWW93619.1"/>
    <property type="molecule type" value="Genomic_DNA"/>
</dbReference>
<dbReference type="SMART" id="SM00406">
    <property type="entry name" value="IGv"/>
    <property type="match status" value="3"/>
</dbReference>
<dbReference type="InterPro" id="IPR003599">
    <property type="entry name" value="Ig_sub"/>
</dbReference>
<dbReference type="InterPro" id="IPR007110">
    <property type="entry name" value="Ig-like_dom"/>
</dbReference>
<keyword evidence="3 5" id="KW-0472">Membrane</keyword>
<dbReference type="PANTHER" id="PTHR11860">
    <property type="entry name" value="POLYMERIC-IMMUNOGLOBULIN RECEPTOR"/>
    <property type="match status" value="1"/>
</dbReference>
<dbReference type="InterPro" id="IPR050671">
    <property type="entry name" value="CD300_family_receptors"/>
</dbReference>
<evidence type="ECO:0000256" key="2">
    <source>
        <dbReference type="ARBA" id="ARBA00022692"/>
    </source>
</evidence>